<proteinExistence type="inferred from homology"/>
<evidence type="ECO:0000313" key="6">
    <source>
        <dbReference type="Proteomes" id="UP001176941"/>
    </source>
</evidence>
<dbReference type="PANTHER" id="PTHR18935">
    <property type="entry name" value="GOLGIN SUBFAMILY A MEMBER 4-LIKE ISOFORM X1"/>
    <property type="match status" value="1"/>
</dbReference>
<dbReference type="InterPro" id="IPR031994">
    <property type="entry name" value="JAKMIP_C"/>
</dbReference>
<feature type="coiled-coil region" evidence="3">
    <location>
        <begin position="56"/>
        <end position="131"/>
    </location>
</feature>
<evidence type="ECO:0000256" key="1">
    <source>
        <dbReference type="ARBA" id="ARBA00005239"/>
    </source>
</evidence>
<gene>
    <name evidence="5" type="ORF">MRATA1EN1_LOCUS15175</name>
</gene>
<dbReference type="PANTHER" id="PTHR18935:SF7">
    <property type="entry name" value="JANUS KINASE AND MICROTUBULE-INTERACTING PROTEIN 2"/>
    <property type="match status" value="1"/>
</dbReference>
<evidence type="ECO:0000256" key="3">
    <source>
        <dbReference type="SAM" id="Coils"/>
    </source>
</evidence>
<protein>
    <recommendedName>
        <fullName evidence="4">Janus kinase and microtubule-interacting protein C-terminal domain-containing protein</fullName>
    </recommendedName>
</protein>
<comment type="similarity">
    <text evidence="1">Belongs to the JAKMIP family.</text>
</comment>
<keyword evidence="2 3" id="KW-0175">Coiled coil</keyword>
<keyword evidence="6" id="KW-1185">Reference proteome</keyword>
<feature type="domain" description="Janus kinase and microtubule-interacting protein C-terminal" evidence="4">
    <location>
        <begin position="47"/>
        <end position="137"/>
    </location>
</feature>
<organism evidence="5 6">
    <name type="scientific">Rangifer tarandus platyrhynchus</name>
    <name type="common">Svalbard reindeer</name>
    <dbReference type="NCBI Taxonomy" id="3082113"/>
    <lineage>
        <taxon>Eukaryota</taxon>
        <taxon>Metazoa</taxon>
        <taxon>Chordata</taxon>
        <taxon>Craniata</taxon>
        <taxon>Vertebrata</taxon>
        <taxon>Euteleostomi</taxon>
        <taxon>Mammalia</taxon>
        <taxon>Eutheria</taxon>
        <taxon>Laurasiatheria</taxon>
        <taxon>Artiodactyla</taxon>
        <taxon>Ruminantia</taxon>
        <taxon>Pecora</taxon>
        <taxon>Cervidae</taxon>
        <taxon>Odocoileinae</taxon>
        <taxon>Rangifer</taxon>
    </lineage>
</organism>
<name>A0ABN8YXY5_RANTA</name>
<evidence type="ECO:0000259" key="4">
    <source>
        <dbReference type="Pfam" id="PF16034"/>
    </source>
</evidence>
<evidence type="ECO:0000256" key="2">
    <source>
        <dbReference type="ARBA" id="ARBA00023054"/>
    </source>
</evidence>
<dbReference type="InterPro" id="IPR024836">
    <property type="entry name" value="JAKMIP"/>
</dbReference>
<dbReference type="EMBL" id="OX459961">
    <property type="protein sequence ID" value="CAI9166213.1"/>
    <property type="molecule type" value="Genomic_DNA"/>
</dbReference>
<evidence type="ECO:0000313" key="5">
    <source>
        <dbReference type="EMBL" id="CAI9166213.1"/>
    </source>
</evidence>
<sequence length="137" mass="16031">MKELQAVRENLIKQHEQETARTVKVRDGEIQRLKSVLCALRNGSSNEEQIAGITDAEREAKAQEQLQAEVLRYKAKMKDLEATLAQKGQDSHWVEDKQLFIKRNKELLEKIEKQEAENHRLQQDLQDARDHNELLEF</sequence>
<dbReference type="Proteomes" id="UP001176941">
    <property type="component" value="Chromosome 25"/>
</dbReference>
<reference evidence="5" key="1">
    <citation type="submission" date="2023-04" db="EMBL/GenBank/DDBJ databases">
        <authorList>
            <consortium name="ELIXIR-Norway"/>
        </authorList>
    </citation>
    <scope>NUCLEOTIDE SEQUENCE [LARGE SCALE GENOMIC DNA]</scope>
</reference>
<accession>A0ABN8YXY5</accession>
<dbReference type="Pfam" id="PF16034">
    <property type="entry name" value="JAKMIP_CC3"/>
    <property type="match status" value="1"/>
</dbReference>